<dbReference type="InterPro" id="IPR023210">
    <property type="entry name" value="NADP_OxRdtase_dom"/>
</dbReference>
<evidence type="ECO:0000259" key="1">
    <source>
        <dbReference type="Pfam" id="PF00248"/>
    </source>
</evidence>
<sequence length="109" mass="12219">MERREYGNTGMQVSMLGFGAAEIGFIQAEARTIERLLGSALDSGLNLIDTGECYGDSEELIGQAVGHRRSDYYLFTKCGHGKVAGYERPDWEPSLREETIDRSLKRLRT</sequence>
<reference evidence="2 3" key="1">
    <citation type="submission" date="2021-07" db="EMBL/GenBank/DDBJ databases">
        <title>Paenibacillus radiodurans sp. nov., isolated from the southeastern edge of Tengger Desert.</title>
        <authorList>
            <person name="Zhang G."/>
        </authorList>
    </citation>
    <scope>NUCLEOTIDE SEQUENCE [LARGE SCALE GENOMIC DNA]</scope>
    <source>
        <strain evidence="2 3">CCM 7311</strain>
    </source>
</reference>
<name>A0ABS7BYW8_9BACL</name>
<dbReference type="Pfam" id="PF00248">
    <property type="entry name" value="Aldo_ket_red"/>
    <property type="match status" value="1"/>
</dbReference>
<dbReference type="Gene3D" id="3.20.20.100">
    <property type="entry name" value="NADP-dependent oxidoreductase domain"/>
    <property type="match status" value="1"/>
</dbReference>
<feature type="domain" description="NADP-dependent oxidoreductase" evidence="1">
    <location>
        <begin position="16"/>
        <end position="107"/>
    </location>
</feature>
<dbReference type="PANTHER" id="PTHR42686:SF1">
    <property type="entry name" value="GH17980P-RELATED"/>
    <property type="match status" value="1"/>
</dbReference>
<dbReference type="EMBL" id="JAHZIK010000122">
    <property type="protein sequence ID" value="MBW7453836.1"/>
    <property type="molecule type" value="Genomic_DNA"/>
</dbReference>
<dbReference type="Proteomes" id="UP001519887">
    <property type="component" value="Unassembled WGS sequence"/>
</dbReference>
<keyword evidence="3" id="KW-1185">Reference proteome</keyword>
<feature type="non-terminal residue" evidence="2">
    <location>
        <position position="109"/>
    </location>
</feature>
<organism evidence="2 3">
    <name type="scientific">Paenibacillus sepulcri</name>
    <dbReference type="NCBI Taxonomy" id="359917"/>
    <lineage>
        <taxon>Bacteria</taxon>
        <taxon>Bacillati</taxon>
        <taxon>Bacillota</taxon>
        <taxon>Bacilli</taxon>
        <taxon>Bacillales</taxon>
        <taxon>Paenibacillaceae</taxon>
        <taxon>Paenibacillus</taxon>
    </lineage>
</organism>
<proteinExistence type="predicted"/>
<gene>
    <name evidence="2" type="ORF">K0U00_07280</name>
</gene>
<evidence type="ECO:0000313" key="3">
    <source>
        <dbReference type="Proteomes" id="UP001519887"/>
    </source>
</evidence>
<accession>A0ABS7BYW8</accession>
<evidence type="ECO:0000313" key="2">
    <source>
        <dbReference type="EMBL" id="MBW7453836.1"/>
    </source>
</evidence>
<dbReference type="InterPro" id="IPR020471">
    <property type="entry name" value="AKR"/>
</dbReference>
<dbReference type="PANTHER" id="PTHR42686">
    <property type="entry name" value="GH17980P-RELATED"/>
    <property type="match status" value="1"/>
</dbReference>
<dbReference type="SUPFAM" id="SSF51430">
    <property type="entry name" value="NAD(P)-linked oxidoreductase"/>
    <property type="match status" value="1"/>
</dbReference>
<dbReference type="InterPro" id="IPR036812">
    <property type="entry name" value="NAD(P)_OxRdtase_dom_sf"/>
</dbReference>
<protein>
    <submittedName>
        <fullName evidence="2">Aldo/keto reductase</fullName>
    </submittedName>
</protein>
<comment type="caution">
    <text evidence="2">The sequence shown here is derived from an EMBL/GenBank/DDBJ whole genome shotgun (WGS) entry which is preliminary data.</text>
</comment>